<organism evidence="1 2">
    <name type="scientific">Maioricimonas rarisocia</name>
    <dbReference type="NCBI Taxonomy" id="2528026"/>
    <lineage>
        <taxon>Bacteria</taxon>
        <taxon>Pseudomonadati</taxon>
        <taxon>Planctomycetota</taxon>
        <taxon>Planctomycetia</taxon>
        <taxon>Planctomycetales</taxon>
        <taxon>Planctomycetaceae</taxon>
        <taxon>Maioricimonas</taxon>
    </lineage>
</organism>
<sequence>MTIAVDIGTDEFRSLRLEQGRLLGRRVAAWYIDLPATRAQQRLLDEAHVHYLVSDDRLLVLGDAAVDLAGTFHSPCMPLLPDGQLPTGDPVARQLCAAAIEAILPSASDESPSKGVLTYPRSRDAAVDFNQGTLWFVTRLLRLQGLEVEVTDLDFAATLAEFGQDQFTGLVLFADGEESGLSLAYRGHILARTSIARGSRTIDRETAKLRDLTVWSGGGEKYLDLAAAMRWRGELSESPSLDGTPADHPLKRICTELFADVFRKACEWQSDRQVQQVTTPLPLVCIGSLSRVPGITGLVREAMTMADFPLRVREIRTATSSRFAVARGALIHGVLEATPTEHERVA</sequence>
<evidence type="ECO:0000313" key="1">
    <source>
        <dbReference type="EMBL" id="QDU38498.1"/>
    </source>
</evidence>
<dbReference type="RefSeq" id="WP_145369773.1">
    <property type="nucleotide sequence ID" value="NZ_CP036275.1"/>
</dbReference>
<dbReference type="OrthoDB" id="209320at2"/>
<protein>
    <recommendedName>
        <fullName evidence="3">Competence protein A</fullName>
    </recommendedName>
</protein>
<gene>
    <name evidence="1" type="ORF">Mal4_28260</name>
</gene>
<evidence type="ECO:0000313" key="2">
    <source>
        <dbReference type="Proteomes" id="UP000320496"/>
    </source>
</evidence>
<evidence type="ECO:0008006" key="3">
    <source>
        <dbReference type="Google" id="ProtNLM"/>
    </source>
</evidence>
<accession>A0A517Z7P9</accession>
<dbReference type="KEGG" id="mri:Mal4_28260"/>
<keyword evidence="2" id="KW-1185">Reference proteome</keyword>
<name>A0A517Z7P9_9PLAN</name>
<dbReference type="AlphaFoldDB" id="A0A517Z7P9"/>
<dbReference type="Pfam" id="PF25216">
    <property type="entry name" value="Volactin"/>
    <property type="match status" value="1"/>
</dbReference>
<proteinExistence type="predicted"/>
<dbReference type="Proteomes" id="UP000320496">
    <property type="component" value="Chromosome"/>
</dbReference>
<dbReference type="InterPro" id="IPR057363">
    <property type="entry name" value="Volactin"/>
</dbReference>
<reference evidence="1 2" key="1">
    <citation type="submission" date="2019-02" db="EMBL/GenBank/DDBJ databases">
        <title>Deep-cultivation of Planctomycetes and their phenomic and genomic characterization uncovers novel biology.</title>
        <authorList>
            <person name="Wiegand S."/>
            <person name="Jogler M."/>
            <person name="Boedeker C."/>
            <person name="Pinto D."/>
            <person name="Vollmers J."/>
            <person name="Rivas-Marin E."/>
            <person name="Kohn T."/>
            <person name="Peeters S.H."/>
            <person name="Heuer A."/>
            <person name="Rast P."/>
            <person name="Oberbeckmann S."/>
            <person name="Bunk B."/>
            <person name="Jeske O."/>
            <person name="Meyerdierks A."/>
            <person name="Storesund J.E."/>
            <person name="Kallscheuer N."/>
            <person name="Luecker S."/>
            <person name="Lage O.M."/>
            <person name="Pohl T."/>
            <person name="Merkel B.J."/>
            <person name="Hornburger P."/>
            <person name="Mueller R.-W."/>
            <person name="Bruemmer F."/>
            <person name="Labrenz M."/>
            <person name="Spormann A.M."/>
            <person name="Op den Camp H."/>
            <person name="Overmann J."/>
            <person name="Amann R."/>
            <person name="Jetten M.S.M."/>
            <person name="Mascher T."/>
            <person name="Medema M.H."/>
            <person name="Devos D.P."/>
            <person name="Kaster A.-K."/>
            <person name="Ovreas L."/>
            <person name="Rohde M."/>
            <person name="Galperin M.Y."/>
            <person name="Jogler C."/>
        </authorList>
    </citation>
    <scope>NUCLEOTIDE SEQUENCE [LARGE SCALE GENOMIC DNA]</scope>
    <source>
        <strain evidence="1 2">Mal4</strain>
    </source>
</reference>
<dbReference type="EMBL" id="CP036275">
    <property type="protein sequence ID" value="QDU38498.1"/>
    <property type="molecule type" value="Genomic_DNA"/>
</dbReference>